<dbReference type="SUPFAM" id="SSF50249">
    <property type="entry name" value="Nucleic acid-binding proteins"/>
    <property type="match status" value="1"/>
</dbReference>
<dbReference type="GO" id="GO:0140096">
    <property type="term" value="F:catalytic activity, acting on a protein"/>
    <property type="evidence" value="ECO:0007669"/>
    <property type="project" value="UniProtKB-ARBA"/>
</dbReference>
<keyword evidence="4 15" id="KW-0963">Cytoplasm</keyword>
<dbReference type="AlphaFoldDB" id="A0A1Q9JGD4"/>
<dbReference type="InterPro" id="IPR004532">
    <property type="entry name" value="Phe-tRNA-ligase_IIc_bsu_bact"/>
</dbReference>
<dbReference type="CDD" id="cd02796">
    <property type="entry name" value="tRNA_bind_bactPheRS"/>
    <property type="match status" value="1"/>
</dbReference>
<dbReference type="InterPro" id="IPR009061">
    <property type="entry name" value="DNA-bd_dom_put_sf"/>
</dbReference>
<dbReference type="SUPFAM" id="SSF55681">
    <property type="entry name" value="Class II aaRS and biotin synthetases"/>
    <property type="match status" value="1"/>
</dbReference>
<evidence type="ECO:0000256" key="12">
    <source>
        <dbReference type="ARBA" id="ARBA00022917"/>
    </source>
</evidence>
<dbReference type="GO" id="GO:0016740">
    <property type="term" value="F:transferase activity"/>
    <property type="evidence" value="ECO:0007669"/>
    <property type="project" value="UniProtKB-ARBA"/>
</dbReference>
<keyword evidence="11 16" id="KW-0694">RNA-binding</keyword>
<dbReference type="PROSITE" id="PS50886">
    <property type="entry name" value="TRBD"/>
    <property type="match status" value="1"/>
</dbReference>
<dbReference type="SUPFAM" id="SSF56037">
    <property type="entry name" value="PheT/TilS domain"/>
    <property type="match status" value="1"/>
</dbReference>
<keyword evidence="9 15" id="KW-0067">ATP-binding</keyword>
<dbReference type="PROSITE" id="PS51483">
    <property type="entry name" value="B5"/>
    <property type="match status" value="1"/>
</dbReference>
<dbReference type="InterPro" id="IPR005121">
    <property type="entry name" value="Fdx_antiC-bd"/>
</dbReference>
<dbReference type="Pfam" id="PF03147">
    <property type="entry name" value="FDX-ACB"/>
    <property type="match status" value="1"/>
</dbReference>
<evidence type="ECO:0000313" key="20">
    <source>
        <dbReference type="EMBL" id="OLR55184.1"/>
    </source>
</evidence>
<dbReference type="InterPro" id="IPR033714">
    <property type="entry name" value="tRNA_bind_bactPheRS"/>
</dbReference>
<dbReference type="SMART" id="SM00896">
    <property type="entry name" value="FDX-ACB"/>
    <property type="match status" value="1"/>
</dbReference>
<evidence type="ECO:0000256" key="4">
    <source>
        <dbReference type="ARBA" id="ARBA00022490"/>
    </source>
</evidence>
<dbReference type="Gene3D" id="3.30.70.380">
    <property type="entry name" value="Ferrodoxin-fold anticodon-binding domain"/>
    <property type="match status" value="1"/>
</dbReference>
<dbReference type="PANTHER" id="PTHR10947:SF0">
    <property type="entry name" value="PHENYLALANINE--TRNA LIGASE BETA SUBUNIT"/>
    <property type="match status" value="1"/>
</dbReference>
<dbReference type="Gene3D" id="3.50.40.10">
    <property type="entry name" value="Phenylalanyl-trna Synthetase, Chain B, domain 3"/>
    <property type="match status" value="1"/>
</dbReference>
<dbReference type="InterPro" id="IPR020825">
    <property type="entry name" value="Phe-tRNA_synthase-like_B3/B4"/>
</dbReference>
<evidence type="ECO:0000259" key="17">
    <source>
        <dbReference type="PROSITE" id="PS50886"/>
    </source>
</evidence>
<comment type="subunit">
    <text evidence="3 15">Tetramer of two alpha and two beta subunits.</text>
</comment>
<keyword evidence="12 15" id="KW-0648">Protein biosynthesis</keyword>
<feature type="domain" description="B5" evidence="19">
    <location>
        <begin position="419"/>
        <end position="494"/>
    </location>
</feature>
<feature type="binding site" evidence="15">
    <location>
        <position position="478"/>
    </location>
    <ligand>
        <name>Mg(2+)</name>
        <dbReference type="ChEBI" id="CHEBI:18420"/>
        <note>shared with alpha subunit</note>
    </ligand>
</feature>
<evidence type="ECO:0000256" key="10">
    <source>
        <dbReference type="ARBA" id="ARBA00022842"/>
    </source>
</evidence>
<evidence type="ECO:0000256" key="9">
    <source>
        <dbReference type="ARBA" id="ARBA00022840"/>
    </source>
</evidence>
<dbReference type="Pfam" id="PF01588">
    <property type="entry name" value="tRNA_bind"/>
    <property type="match status" value="1"/>
</dbReference>
<dbReference type="FunFam" id="3.50.40.10:FF:000001">
    <property type="entry name" value="Phenylalanine--tRNA ligase beta subunit"/>
    <property type="match status" value="1"/>
</dbReference>
<name>A0A1Q9JGD4_9FIRM</name>
<dbReference type="Gene3D" id="3.30.930.10">
    <property type="entry name" value="Bira Bifunctional Protein, Domain 2"/>
    <property type="match status" value="1"/>
</dbReference>
<dbReference type="InterPro" id="IPR041616">
    <property type="entry name" value="PheRS_beta_core"/>
</dbReference>
<feature type="binding site" evidence="15">
    <location>
        <position position="472"/>
    </location>
    <ligand>
        <name>Mg(2+)</name>
        <dbReference type="ChEBI" id="CHEBI:18420"/>
        <note>shared with alpha subunit</note>
    </ligand>
</feature>
<evidence type="ECO:0000259" key="19">
    <source>
        <dbReference type="PROSITE" id="PS51483"/>
    </source>
</evidence>
<evidence type="ECO:0000256" key="16">
    <source>
        <dbReference type="PROSITE-ProRule" id="PRU00209"/>
    </source>
</evidence>
<keyword evidence="21" id="KW-1185">Reference proteome</keyword>
<dbReference type="Gene3D" id="3.30.56.10">
    <property type="match status" value="2"/>
</dbReference>
<dbReference type="GO" id="GO:0000287">
    <property type="term" value="F:magnesium ion binding"/>
    <property type="evidence" value="ECO:0007669"/>
    <property type="project" value="UniProtKB-UniRule"/>
</dbReference>
<evidence type="ECO:0000256" key="6">
    <source>
        <dbReference type="ARBA" id="ARBA00022598"/>
    </source>
</evidence>
<dbReference type="Proteomes" id="UP000187404">
    <property type="component" value="Unassembled WGS sequence"/>
</dbReference>
<sequence length="814" mass="90238">MIVSVNWLRDYVDIDVPVKEFCDRMIMSGSNIETCTEIGTGISGVKVGRIDKIEKHPDADKLVVCGINIGEEKLLQVVTGAGNIFEGAFVPVAVHGSVIPGPLHGQPKTEGGVKITRGKLRGVESDGMLCSAQELGFDDKVAPMFSKDGIWILPGNWDEQLGQDFAECLALEDSVVDFEITPNRPDCLSMLGMAREAAATFGKTVRYPDTECEKAGENAADYIRVSVRSELCKRYTARVIRDVKIGQSPWWLQKRLMAAGMRPINNMVDITNFVMLEYGQPLHAFDIRSLAGGEIIVDTAKEGERFTTLDGTERTLHADNLMINDAEKPVAVAGVMGGLNSEIVEDTDTVVIESANFLGSSVRLTAKALGMRTEASGRYEKGIDPNLCSAAADRVCRLVEMLGCGRVLDGSVDVYPNPEKAPTVMARVSRINKVLGTDISREQMVSYFNGLEMKVEGEGDEMYITPPTVRQDLLEEVDYVEEVARMYGYDNLPMTLPDTSSAAPFPKDWDLRELARVTLCGMGANEIQTYSFSNDRVLDQCRIDQDSWERNFVRMINPMGEDTSALRTILTPGMLEVLGRNYARNIEAVRAYEIGNTFMKNLLEPDGLPDESCNLSIGCYGEKENFFTLKGMVCALLDKMGIGELTFVTESEYGVYHPGRCARIIARDRNGDDTELGIMGELHPDVAENFGIGTRAYCAELFFDLILTLSDREVQYRHPPKYPATSRDMALIVDEDLEVGKIEAAVKEMEAGILEDIRLFDVYRGEQVGRGKKSVAFSLTYRNSDRTLTDEEADRAHAEVVEMLKERFHAVLRD</sequence>
<dbReference type="NCBIfam" id="TIGR00472">
    <property type="entry name" value="pheT_bact"/>
    <property type="match status" value="1"/>
</dbReference>
<evidence type="ECO:0000256" key="11">
    <source>
        <dbReference type="ARBA" id="ARBA00022884"/>
    </source>
</evidence>
<evidence type="ECO:0000256" key="13">
    <source>
        <dbReference type="ARBA" id="ARBA00023146"/>
    </source>
</evidence>
<organism evidence="20 21">
    <name type="scientific">Hornefia porci</name>
    <dbReference type="NCBI Taxonomy" id="2652292"/>
    <lineage>
        <taxon>Bacteria</taxon>
        <taxon>Bacillati</taxon>
        <taxon>Bacillota</taxon>
        <taxon>Clostridia</taxon>
        <taxon>Peptostreptococcales</taxon>
        <taxon>Anaerovoracaceae</taxon>
        <taxon>Hornefia</taxon>
    </lineage>
</organism>
<dbReference type="PROSITE" id="PS51447">
    <property type="entry name" value="FDX_ACB"/>
    <property type="match status" value="1"/>
</dbReference>
<dbReference type="InterPro" id="IPR045060">
    <property type="entry name" value="Phe-tRNA-ligase_IIc_bsu"/>
</dbReference>
<accession>A0A1Q9JGD4</accession>
<dbReference type="SUPFAM" id="SSF46955">
    <property type="entry name" value="Putative DNA-binding domain"/>
    <property type="match status" value="1"/>
</dbReference>
<evidence type="ECO:0000256" key="2">
    <source>
        <dbReference type="ARBA" id="ARBA00008653"/>
    </source>
</evidence>
<gene>
    <name evidence="15" type="primary">pheT</name>
    <name evidence="20" type="ORF">BHK98_03365</name>
</gene>
<dbReference type="SMART" id="SM00873">
    <property type="entry name" value="B3_4"/>
    <property type="match status" value="1"/>
</dbReference>
<evidence type="ECO:0000256" key="14">
    <source>
        <dbReference type="ARBA" id="ARBA00049255"/>
    </source>
</evidence>
<comment type="cofactor">
    <cofactor evidence="15">
        <name>Mg(2+)</name>
        <dbReference type="ChEBI" id="CHEBI:18420"/>
    </cofactor>
    <text evidence="15">Binds 2 magnesium ions per tetramer.</text>
</comment>
<feature type="binding site" evidence="15">
    <location>
        <position position="481"/>
    </location>
    <ligand>
        <name>Mg(2+)</name>
        <dbReference type="ChEBI" id="CHEBI:18420"/>
        <note>shared with alpha subunit</note>
    </ligand>
</feature>
<dbReference type="RefSeq" id="WP_075712183.1">
    <property type="nucleotide sequence ID" value="NZ_MJIE01000001.1"/>
</dbReference>
<dbReference type="EC" id="6.1.1.20" evidence="15"/>
<evidence type="ECO:0000256" key="3">
    <source>
        <dbReference type="ARBA" id="ARBA00011209"/>
    </source>
</evidence>
<comment type="subcellular location">
    <subcellularLocation>
        <location evidence="1 15">Cytoplasm</location>
    </subcellularLocation>
</comment>
<keyword evidence="6 15" id="KW-0436">Ligase</keyword>
<dbReference type="STRING" id="1261640.BHK98_03365"/>
<keyword evidence="13 15" id="KW-0030">Aminoacyl-tRNA synthetase</keyword>
<dbReference type="GO" id="GO:0009328">
    <property type="term" value="C:phenylalanine-tRNA ligase complex"/>
    <property type="evidence" value="ECO:0007669"/>
    <property type="project" value="TreeGrafter"/>
</dbReference>
<dbReference type="FunFam" id="3.30.56.10:FF:000002">
    <property type="entry name" value="Phenylalanine--tRNA ligase beta subunit"/>
    <property type="match status" value="1"/>
</dbReference>
<evidence type="ECO:0000256" key="5">
    <source>
        <dbReference type="ARBA" id="ARBA00022555"/>
    </source>
</evidence>
<keyword evidence="8 15" id="KW-0547">Nucleotide-binding</keyword>
<keyword evidence="7 15" id="KW-0479">Metal-binding</keyword>
<dbReference type="GO" id="GO:0004826">
    <property type="term" value="F:phenylalanine-tRNA ligase activity"/>
    <property type="evidence" value="ECO:0007669"/>
    <property type="project" value="UniProtKB-UniRule"/>
</dbReference>
<comment type="caution">
    <text evidence="20">The sequence shown here is derived from an EMBL/GenBank/DDBJ whole genome shotgun (WGS) entry which is preliminary data.</text>
</comment>
<evidence type="ECO:0000256" key="15">
    <source>
        <dbReference type="HAMAP-Rule" id="MF_00283"/>
    </source>
</evidence>
<dbReference type="InterPro" id="IPR045864">
    <property type="entry name" value="aa-tRNA-synth_II/BPL/LPL"/>
</dbReference>
<dbReference type="CDD" id="cd00769">
    <property type="entry name" value="PheRS_beta_core"/>
    <property type="match status" value="1"/>
</dbReference>
<dbReference type="InterPro" id="IPR002547">
    <property type="entry name" value="tRNA-bd_dom"/>
</dbReference>
<protein>
    <recommendedName>
        <fullName evidence="15">Phenylalanine--tRNA ligase beta subunit</fullName>
        <ecNumber evidence="15">6.1.1.20</ecNumber>
    </recommendedName>
    <alternativeName>
        <fullName evidence="15">Phenylalanyl-tRNA synthetase beta subunit</fullName>
        <shortName evidence="15">PheRS</shortName>
    </alternativeName>
</protein>
<keyword evidence="5 16" id="KW-0820">tRNA-binding</keyword>
<dbReference type="GO" id="GO:0005524">
    <property type="term" value="F:ATP binding"/>
    <property type="evidence" value="ECO:0007669"/>
    <property type="project" value="UniProtKB-UniRule"/>
</dbReference>
<dbReference type="Gene3D" id="2.40.50.140">
    <property type="entry name" value="Nucleic acid-binding proteins"/>
    <property type="match status" value="1"/>
</dbReference>
<dbReference type="GO" id="GO:0000049">
    <property type="term" value="F:tRNA binding"/>
    <property type="evidence" value="ECO:0007669"/>
    <property type="project" value="UniProtKB-UniRule"/>
</dbReference>
<evidence type="ECO:0000256" key="1">
    <source>
        <dbReference type="ARBA" id="ARBA00004496"/>
    </source>
</evidence>
<evidence type="ECO:0000256" key="7">
    <source>
        <dbReference type="ARBA" id="ARBA00022723"/>
    </source>
</evidence>
<dbReference type="Pfam" id="PF03484">
    <property type="entry name" value="B5"/>
    <property type="match status" value="1"/>
</dbReference>
<evidence type="ECO:0000313" key="21">
    <source>
        <dbReference type="Proteomes" id="UP000187404"/>
    </source>
</evidence>
<keyword evidence="10 15" id="KW-0460">Magnesium</keyword>
<comment type="catalytic activity">
    <reaction evidence="14 15">
        <text>tRNA(Phe) + L-phenylalanine + ATP = L-phenylalanyl-tRNA(Phe) + AMP + diphosphate + H(+)</text>
        <dbReference type="Rhea" id="RHEA:19413"/>
        <dbReference type="Rhea" id="RHEA-COMP:9668"/>
        <dbReference type="Rhea" id="RHEA-COMP:9699"/>
        <dbReference type="ChEBI" id="CHEBI:15378"/>
        <dbReference type="ChEBI" id="CHEBI:30616"/>
        <dbReference type="ChEBI" id="CHEBI:33019"/>
        <dbReference type="ChEBI" id="CHEBI:58095"/>
        <dbReference type="ChEBI" id="CHEBI:78442"/>
        <dbReference type="ChEBI" id="CHEBI:78531"/>
        <dbReference type="ChEBI" id="CHEBI:456215"/>
        <dbReference type="EC" id="6.1.1.20"/>
    </reaction>
</comment>
<dbReference type="InterPro" id="IPR036690">
    <property type="entry name" value="Fdx_antiC-bd_sf"/>
</dbReference>
<evidence type="ECO:0000256" key="8">
    <source>
        <dbReference type="ARBA" id="ARBA00022741"/>
    </source>
</evidence>
<dbReference type="InterPro" id="IPR012340">
    <property type="entry name" value="NA-bd_OB-fold"/>
</dbReference>
<reference evidence="20 21" key="1">
    <citation type="journal article" date="2016" name="Appl. Environ. Microbiol.">
        <title>Function and Phylogeny of Bacterial Butyryl Coenzyme A:Acetate Transferases and Their Diversity in the Proximal Colon of Swine.</title>
        <authorList>
            <person name="Trachsel J."/>
            <person name="Bayles D.O."/>
            <person name="Looft T."/>
            <person name="Levine U.Y."/>
            <person name="Allen H.K."/>
        </authorList>
    </citation>
    <scope>NUCLEOTIDE SEQUENCE [LARGE SCALE GENOMIC DNA]</scope>
    <source>
        <strain evidence="20 21">68-3-10</strain>
    </source>
</reference>
<dbReference type="InterPro" id="IPR005146">
    <property type="entry name" value="B3/B4_tRNA-bd"/>
</dbReference>
<evidence type="ECO:0000259" key="18">
    <source>
        <dbReference type="PROSITE" id="PS51447"/>
    </source>
</evidence>
<dbReference type="InterPro" id="IPR005147">
    <property type="entry name" value="tRNA_synthase_B5-dom"/>
</dbReference>
<dbReference type="PANTHER" id="PTHR10947">
    <property type="entry name" value="PHENYLALANYL-TRNA SYNTHETASE BETA CHAIN AND LEUCINE-RICH REPEAT-CONTAINING PROTEIN 47"/>
    <property type="match status" value="1"/>
</dbReference>
<dbReference type="OrthoDB" id="9805455at2"/>
<dbReference type="HAMAP" id="MF_00283">
    <property type="entry name" value="Phe_tRNA_synth_beta1"/>
    <property type="match status" value="1"/>
</dbReference>
<comment type="similarity">
    <text evidence="2 15">Belongs to the phenylalanyl-tRNA synthetase beta subunit family. Type 1 subfamily.</text>
</comment>
<dbReference type="EMBL" id="MJIE01000001">
    <property type="protein sequence ID" value="OLR55184.1"/>
    <property type="molecule type" value="Genomic_DNA"/>
</dbReference>
<dbReference type="FunFam" id="3.30.70.380:FF:000001">
    <property type="entry name" value="Phenylalanine--tRNA ligase beta subunit"/>
    <property type="match status" value="1"/>
</dbReference>
<dbReference type="Pfam" id="PF17759">
    <property type="entry name" value="tRNA_synthFbeta"/>
    <property type="match status" value="1"/>
</dbReference>
<dbReference type="GO" id="GO:0006432">
    <property type="term" value="P:phenylalanyl-tRNA aminoacylation"/>
    <property type="evidence" value="ECO:0007669"/>
    <property type="project" value="UniProtKB-UniRule"/>
</dbReference>
<dbReference type="Pfam" id="PF03483">
    <property type="entry name" value="B3_4"/>
    <property type="match status" value="1"/>
</dbReference>
<proteinExistence type="inferred from homology"/>
<feature type="domain" description="FDX-ACB" evidence="18">
    <location>
        <begin position="720"/>
        <end position="813"/>
    </location>
</feature>
<dbReference type="SMART" id="SM00874">
    <property type="entry name" value="B5"/>
    <property type="match status" value="1"/>
</dbReference>
<feature type="binding site" evidence="15">
    <location>
        <position position="482"/>
    </location>
    <ligand>
        <name>Mg(2+)</name>
        <dbReference type="ChEBI" id="CHEBI:18420"/>
        <note>shared with alpha subunit</note>
    </ligand>
</feature>
<feature type="domain" description="TRNA-binding" evidence="17">
    <location>
        <begin position="39"/>
        <end position="166"/>
    </location>
</feature>
<dbReference type="SUPFAM" id="SSF54991">
    <property type="entry name" value="Anticodon-binding domain of PheRS"/>
    <property type="match status" value="1"/>
</dbReference>